<dbReference type="RefSeq" id="WP_139573932.1">
    <property type="nucleotide sequence ID" value="NZ_VDMA02000004.1"/>
</dbReference>
<dbReference type="InterPro" id="IPR051162">
    <property type="entry name" value="T4SS_component"/>
</dbReference>
<dbReference type="Pfam" id="PF01935">
    <property type="entry name" value="DUF87"/>
    <property type="match status" value="1"/>
</dbReference>
<protein>
    <submittedName>
        <fullName evidence="3">DUF853 family protein</fullName>
    </submittedName>
</protein>
<evidence type="ECO:0000313" key="3">
    <source>
        <dbReference type="EMBL" id="KAB8185989.1"/>
    </source>
</evidence>
<dbReference type="CDD" id="cd01127">
    <property type="entry name" value="TrwB_TraG_TraD_VirD4"/>
    <property type="match status" value="1"/>
</dbReference>
<accession>A0A5N6BZS2</accession>
<dbReference type="InterPro" id="IPR002789">
    <property type="entry name" value="HerA_central"/>
</dbReference>
<feature type="compositionally biased region" description="Polar residues" evidence="1">
    <location>
        <begin position="1272"/>
        <end position="1288"/>
    </location>
</feature>
<evidence type="ECO:0000259" key="2">
    <source>
        <dbReference type="Pfam" id="PF01935"/>
    </source>
</evidence>
<proteinExistence type="predicted"/>
<feature type="region of interest" description="Disordered" evidence="1">
    <location>
        <begin position="1264"/>
        <end position="1292"/>
    </location>
</feature>
<organism evidence="3 4">
    <name type="scientific">Microbispora catharanthi</name>
    <dbReference type="NCBI Taxonomy" id="1712871"/>
    <lineage>
        <taxon>Bacteria</taxon>
        <taxon>Bacillati</taxon>
        <taxon>Actinomycetota</taxon>
        <taxon>Actinomycetes</taxon>
        <taxon>Streptosporangiales</taxon>
        <taxon>Streptosporangiaceae</taxon>
        <taxon>Microbispora</taxon>
    </lineage>
</organism>
<feature type="domain" description="Helicase HerA central" evidence="2">
    <location>
        <begin position="1318"/>
        <end position="1512"/>
    </location>
</feature>
<keyword evidence="4" id="KW-1185">Reference proteome</keyword>
<sequence length="1633" mass="177557">MPEPTDTTLPDLVIDRIATTLTKRIGRHEPGHCVRVDNLRHADAERLADAVRRALAPGKADIHVLVDARAQADDELLIPTERAVELRNRKERQLVLMVPVGAGVAASSLDNSFERQDVVELLRTASARMVGELPDNDIRVGVDKVASVLGRNRPAEAWARYVAAVTAEPTWHTIGASLPMVGLIPDLGGPDLVDRLARNSECVKAISRPARAVSSVSDRLNNARLKDGPVRVDLATFLSGSYRDLSNPAEWTEELAAVPGLDFSQWPLTEPETVAVDQVRVDPFLRENGAVVKSSRLKQDNPGDLPYTEAGEESPAVVRVTWKTIPAKSDAIYRWLVEVLPPEDLRDGDDTGPKAKVTVAGSRRTATVEIKLNESDLEQGSLFVVRVTGLDTAGQPVLLQGREGELAQDESQQFTVRWEADLITGETRRASAWALALGRLDAVLAGQNDLTEDAYSLDDTHTAVSLRLGGRRTVLLGVSPVLVNLQHQLFKDGSTATAFRANGRMGVVLQAEDTEPVEDPLPTALSKQRKEIHALLGAHQARWLVESLDWTEELLDKVRSYCQSYKNALDRAATDATYRGALLAMDTLTLDITIAGGRPIRAVVVLPFHPLRLTWLAEYDKAITGWAKELADIEPNKARRRAMVDADLVRRVTPANLPFAVPHSTSGDIFVHAREATVGTGIYLAPDEQEPGIAIQAVFDVLGMDWRDVATDVPPAMVAERIEHYRETHSKPDAVRLLAINPGSGELLAQALRQAVLTDRAADFDATRLAGRAEVTAYSTRPGNTDPLPALTDLQRAVGGYRVGSGRSYLKPPLGLSVRPFGRLAKDDTPAHISVVNDLAVVEAGGGSTTPAGTTSFRNLLTPTSNRTVDTPDGPHWETMPAVQLREYRGEKRRDGAADAVDAHRAHQAALAAAHGLATENGIALRVSLGEPERRALTAAHDRADWVMTIDRNLGPELYSSSPKKNQPYILDYAPDFLEGIGPRLTVTTKHQAEIERLLATAMRGLGFADDTQSVRGTLRAMQLVSGRLALRLIGQSDLAAEAVSLAALVSWLESRGDLKDTIVVPVDMHQEMFGITRKKSQEKESPEEKARFCDLILVRATRQAIRFECVEVKPLKEDTSPDQLAENIVDSLNATVTMLEDGFLGNDQPRLDADLQRARLAGILRYHANRAFEADLLSAERLAAAERQFARIEDGTRPEISKQGYVVSLAGEPDLPSEHRGISIEALTAPKLRTAGIATLTPSRAPVSTVDLTKPVAQLAVDTPSEPVLATPQSEPASTTETPATQSVKKRPDEVRVVLGKDANSADLTWRISTSGSPHMFVLGIPGQGKSVTTRRILNSFAEQGLPALVIDFHGDMAADPAADATVVDAGDGLDFSPFELRTDVSHEKYNQTAWELAEVVGYVSALGEIQRNVVYEVLRELYQRHGFGSANGPTGLPTMAEFAKLLEQKESAGHGRNVAARTRPLSEFGLFRDNAGEGRFGELLTGGVVLDVHTLMEQVQLAAAAFVLRKVYREMFHWGKTSELRLAVVLDEAHRLAKDVTLPKIMKEGRKYGVAVVVASQGVDDFHKDVLGNAGTKVAFRCNYPQSKTVAGFLRGRAGQDMAQALEKLSVGQAYVSTPDSPEAKKVFMAR</sequence>
<dbReference type="PANTHER" id="PTHR30121">
    <property type="entry name" value="UNCHARACTERIZED PROTEIN YJGR-RELATED"/>
    <property type="match status" value="1"/>
</dbReference>
<dbReference type="Proteomes" id="UP000313066">
    <property type="component" value="Unassembled WGS sequence"/>
</dbReference>
<dbReference type="InterPro" id="IPR027417">
    <property type="entry name" value="P-loop_NTPase"/>
</dbReference>
<dbReference type="EMBL" id="VDMA02000004">
    <property type="protein sequence ID" value="KAB8185989.1"/>
    <property type="molecule type" value="Genomic_DNA"/>
</dbReference>
<comment type="caution">
    <text evidence="3">The sequence shown here is derived from an EMBL/GenBank/DDBJ whole genome shotgun (WGS) entry which is preliminary data.</text>
</comment>
<dbReference type="Gene3D" id="3.40.50.300">
    <property type="entry name" value="P-loop containing nucleotide triphosphate hydrolases"/>
    <property type="match status" value="2"/>
</dbReference>
<dbReference type="SUPFAM" id="SSF52540">
    <property type="entry name" value="P-loop containing nucleoside triphosphate hydrolases"/>
    <property type="match status" value="1"/>
</dbReference>
<evidence type="ECO:0000256" key="1">
    <source>
        <dbReference type="SAM" id="MobiDB-lite"/>
    </source>
</evidence>
<gene>
    <name evidence="3" type="ORF">FH610_009545</name>
</gene>
<dbReference type="PANTHER" id="PTHR30121:SF6">
    <property type="entry name" value="SLR6007 PROTEIN"/>
    <property type="match status" value="1"/>
</dbReference>
<feature type="region of interest" description="Disordered" evidence="1">
    <location>
        <begin position="850"/>
        <end position="875"/>
    </location>
</feature>
<feature type="compositionally biased region" description="Polar residues" evidence="1">
    <location>
        <begin position="857"/>
        <end position="869"/>
    </location>
</feature>
<name>A0A5N6BZS2_9ACTN</name>
<reference evidence="3 4" key="1">
    <citation type="submission" date="2019-10" db="EMBL/GenBank/DDBJ databases">
        <title>Nonomuraea sp. nov., isolated from Phyllanthus amarus.</title>
        <authorList>
            <person name="Klykleung N."/>
            <person name="Tanasupawat S."/>
        </authorList>
    </citation>
    <scope>NUCLEOTIDE SEQUENCE [LARGE SCALE GENOMIC DNA]</scope>
    <source>
        <strain evidence="3 4">CR1-09</strain>
    </source>
</reference>
<evidence type="ECO:0000313" key="4">
    <source>
        <dbReference type="Proteomes" id="UP000313066"/>
    </source>
</evidence>